<feature type="transmembrane region" description="Helical" evidence="10">
    <location>
        <begin position="172"/>
        <end position="192"/>
    </location>
</feature>
<feature type="transmembrane region" description="Helical" evidence="10">
    <location>
        <begin position="204"/>
        <end position="223"/>
    </location>
</feature>
<comment type="caution">
    <text evidence="13">The sequence shown here is derived from an EMBL/GenBank/DDBJ whole genome shotgun (WGS) entry which is preliminary data.</text>
</comment>
<dbReference type="EMBL" id="JBHSMP010000030">
    <property type="protein sequence ID" value="MFC5431208.1"/>
    <property type="molecule type" value="Genomic_DNA"/>
</dbReference>
<keyword evidence="5 10" id="KW-0812">Transmembrane</keyword>
<keyword evidence="3" id="KW-1003">Cell membrane</keyword>
<dbReference type="NCBIfam" id="TIGR00353">
    <property type="entry name" value="nrfE"/>
    <property type="match status" value="1"/>
</dbReference>
<dbReference type="InterPro" id="IPR002541">
    <property type="entry name" value="Cyt_c_assembly"/>
</dbReference>
<proteinExistence type="inferred from homology"/>
<feature type="transmembrane region" description="Helical" evidence="10">
    <location>
        <begin position="306"/>
        <end position="326"/>
    </location>
</feature>
<keyword evidence="7 10" id="KW-1133">Transmembrane helix</keyword>
<dbReference type="InterPro" id="IPR003568">
    <property type="entry name" value="Cyt_c_biogenesis_CcmF"/>
</dbReference>
<feature type="transmembrane region" description="Helical" evidence="10">
    <location>
        <begin position="116"/>
        <end position="137"/>
    </location>
</feature>
<name>A0ABW0JE17_9BURK</name>
<evidence type="ECO:0000256" key="10">
    <source>
        <dbReference type="SAM" id="Phobius"/>
    </source>
</evidence>
<dbReference type="PANTHER" id="PTHR43653">
    <property type="entry name" value="CYTOCHROME C ASSEMBLY PROTEIN-RELATED"/>
    <property type="match status" value="1"/>
</dbReference>
<dbReference type="PRINTS" id="PR01411">
    <property type="entry name" value="CCMFBIOGNSIS"/>
</dbReference>
<keyword evidence="8 10" id="KW-0472">Membrane</keyword>
<keyword evidence="6" id="KW-0201">Cytochrome c-type biogenesis</keyword>
<dbReference type="RefSeq" id="WP_377714296.1">
    <property type="nucleotide sequence ID" value="NZ_JBHSMP010000030.1"/>
</dbReference>
<reference evidence="14" key="1">
    <citation type="journal article" date="2019" name="Int. J. Syst. Evol. Microbiol.">
        <title>The Global Catalogue of Microorganisms (GCM) 10K type strain sequencing project: providing services to taxonomists for standard genome sequencing and annotation.</title>
        <authorList>
            <consortium name="The Broad Institute Genomics Platform"/>
            <consortium name="The Broad Institute Genome Sequencing Center for Infectious Disease"/>
            <person name="Wu L."/>
            <person name="Ma J."/>
        </authorList>
    </citation>
    <scope>NUCLEOTIDE SEQUENCE [LARGE SCALE GENOMIC DNA]</scope>
    <source>
        <strain evidence="14">CCUG 56042</strain>
    </source>
</reference>
<feature type="transmembrane region" description="Helical" evidence="10">
    <location>
        <begin position="482"/>
        <end position="502"/>
    </location>
</feature>
<feature type="transmembrane region" description="Helical" evidence="10">
    <location>
        <begin position="446"/>
        <end position="470"/>
    </location>
</feature>
<dbReference type="InterPro" id="IPR032523">
    <property type="entry name" value="CcmF_C"/>
</dbReference>
<feature type="transmembrane region" description="Helical" evidence="10">
    <location>
        <begin position="91"/>
        <end position="109"/>
    </location>
</feature>
<evidence type="ECO:0000256" key="4">
    <source>
        <dbReference type="ARBA" id="ARBA00022519"/>
    </source>
</evidence>
<protein>
    <submittedName>
        <fullName evidence="13">Heme lyase CcmF/NrfE family subunit</fullName>
    </submittedName>
</protein>
<keyword evidence="13" id="KW-0456">Lyase</keyword>
<dbReference type="Pfam" id="PF16327">
    <property type="entry name" value="CcmF_C"/>
    <property type="match status" value="1"/>
</dbReference>
<keyword evidence="4" id="KW-0997">Cell inner membrane</keyword>
<evidence type="ECO:0000256" key="8">
    <source>
        <dbReference type="ARBA" id="ARBA00023136"/>
    </source>
</evidence>
<sequence length="658" mass="70174">MTGELGQLLLILAVVAAAVQAWGGLGPQAQPRLATVAALWQIGGILGAIVLLAVAFVNDDFSILYVAQNSHTSLPVIYRIAAVWGGHEGSMLLWMAALSLWSLASMWGLRRHDASYASRVLGMLGLVSLCIGAFVLFTSNPFTRLLPAPDEGQSLNPLLQDPGMAMHPPLLYLGYVGTTVPFAMTMAALWRGAPALWVRWARPYTAAALVFLSLGIALGSWWAYYVLGWGGWWFWDPVENASLMPWLVLAALLHVQVARDQHGHFAYWTAALAIGAFVLSLLGTFLVRSGVLISVHAFTTDPRRGIAMLALIAFALLGSLALVARYRERLQPVRVPRAPGLASRETALALNNLLLVVACGVVLLGTLYPLVMDALQLGKISVGVPYFDAVMMPVLMPALLLLIVSIWLRWGRNSGGELLRRMMPTLVALVTGAVVLPLLLARAYGMVHVLVVVALLGALGVAVSTLQWAVQRVRGGGLGASGLGMVVSHLGVAIFVVGVAMVKGYGVEHDVSMAPGDTRALAGCTVSFDGMGQGRGPDYDAQVGRFTLRCPSQAPRALVSEKRTYIGSQMPLSHSAIDWTLTRDVYVALSTPVDETSGAWSVRVQYKPFMRWVWLGVLCMGAGALSAALARRLRRTAPQGAAATAAAAAPVPETLSSL</sequence>
<evidence type="ECO:0000313" key="14">
    <source>
        <dbReference type="Proteomes" id="UP001596103"/>
    </source>
</evidence>
<evidence type="ECO:0000256" key="1">
    <source>
        <dbReference type="ARBA" id="ARBA00004429"/>
    </source>
</evidence>
<comment type="subcellular location">
    <subcellularLocation>
        <location evidence="1">Cell inner membrane</location>
        <topology evidence="1">Multi-pass membrane protein</topology>
    </subcellularLocation>
</comment>
<gene>
    <name evidence="13" type="ORF">ACFPTO_20735</name>
</gene>
<evidence type="ECO:0000259" key="11">
    <source>
        <dbReference type="Pfam" id="PF01578"/>
    </source>
</evidence>
<feature type="domain" description="Cytochrome c-type biogenesis protein CcmF C-terminal" evidence="12">
    <location>
        <begin position="309"/>
        <end position="630"/>
    </location>
</feature>
<evidence type="ECO:0000256" key="3">
    <source>
        <dbReference type="ARBA" id="ARBA00022475"/>
    </source>
</evidence>
<comment type="similarity">
    <text evidence="2">Belongs to the CcmF/CycK/Ccl1/NrfE/CcsA family.</text>
</comment>
<evidence type="ECO:0000256" key="6">
    <source>
        <dbReference type="ARBA" id="ARBA00022748"/>
    </source>
</evidence>
<evidence type="ECO:0000256" key="7">
    <source>
        <dbReference type="ARBA" id="ARBA00022989"/>
    </source>
</evidence>
<dbReference type="PRINTS" id="PR01410">
    <property type="entry name" value="CCBIOGENESIS"/>
</dbReference>
<feature type="transmembrane region" description="Helical" evidence="10">
    <location>
        <begin position="243"/>
        <end position="258"/>
    </location>
</feature>
<feature type="transmembrane region" description="Helical" evidence="10">
    <location>
        <begin position="390"/>
        <end position="410"/>
    </location>
</feature>
<feature type="transmembrane region" description="Helical" evidence="10">
    <location>
        <begin position="37"/>
        <end position="57"/>
    </location>
</feature>
<feature type="transmembrane region" description="Helical" evidence="10">
    <location>
        <begin position="612"/>
        <end position="630"/>
    </location>
</feature>
<evidence type="ECO:0000256" key="2">
    <source>
        <dbReference type="ARBA" id="ARBA00009186"/>
    </source>
</evidence>
<dbReference type="PANTHER" id="PTHR43653:SF1">
    <property type="entry name" value="CYTOCHROME C-TYPE BIOGENESIS PROTEIN CCMF"/>
    <property type="match status" value="1"/>
</dbReference>
<comment type="function">
    <text evidence="9">Required for the biogenesis of c-type cytochromes. Possible subunit of a heme lyase.</text>
</comment>
<feature type="transmembrane region" description="Helical" evidence="10">
    <location>
        <begin position="422"/>
        <end position="440"/>
    </location>
</feature>
<dbReference type="GO" id="GO:0016829">
    <property type="term" value="F:lyase activity"/>
    <property type="evidence" value="ECO:0007669"/>
    <property type="project" value="UniProtKB-KW"/>
</dbReference>
<accession>A0ABW0JE17</accession>
<feature type="transmembrane region" description="Helical" evidence="10">
    <location>
        <begin position="265"/>
        <end position="286"/>
    </location>
</feature>
<evidence type="ECO:0000259" key="12">
    <source>
        <dbReference type="Pfam" id="PF16327"/>
    </source>
</evidence>
<dbReference type="Pfam" id="PF01578">
    <property type="entry name" value="Cytochrom_C_asm"/>
    <property type="match status" value="1"/>
</dbReference>
<keyword evidence="14" id="KW-1185">Reference proteome</keyword>
<feature type="transmembrane region" description="Helical" evidence="10">
    <location>
        <begin position="347"/>
        <end position="370"/>
    </location>
</feature>
<evidence type="ECO:0000313" key="13">
    <source>
        <dbReference type="EMBL" id="MFC5431208.1"/>
    </source>
</evidence>
<organism evidence="13 14">
    <name type="scientific">Paraburkholderia denitrificans</name>
    <dbReference type="NCBI Taxonomy" id="694025"/>
    <lineage>
        <taxon>Bacteria</taxon>
        <taxon>Pseudomonadati</taxon>
        <taxon>Pseudomonadota</taxon>
        <taxon>Betaproteobacteria</taxon>
        <taxon>Burkholderiales</taxon>
        <taxon>Burkholderiaceae</taxon>
        <taxon>Paraburkholderia</taxon>
    </lineage>
</organism>
<evidence type="ECO:0000256" key="9">
    <source>
        <dbReference type="ARBA" id="ARBA00037230"/>
    </source>
</evidence>
<evidence type="ECO:0000256" key="5">
    <source>
        <dbReference type="ARBA" id="ARBA00022692"/>
    </source>
</evidence>
<dbReference type="InterPro" id="IPR003567">
    <property type="entry name" value="Cyt_c_biogenesis"/>
</dbReference>
<feature type="domain" description="Cytochrome c assembly protein" evidence="11">
    <location>
        <begin position="84"/>
        <end position="289"/>
    </location>
</feature>
<dbReference type="Proteomes" id="UP001596103">
    <property type="component" value="Unassembled WGS sequence"/>
</dbReference>